<reference evidence="3 4" key="1">
    <citation type="journal article" date="2016" name="Front. Microbiol.">
        <title>Genome and transcriptome sequences reveal the specific parasitism of the nematophagous Purpureocillium lilacinum 36-1.</title>
        <authorList>
            <person name="Xie J."/>
            <person name="Li S."/>
            <person name="Mo C."/>
            <person name="Xiao X."/>
            <person name="Peng D."/>
            <person name="Wang G."/>
            <person name="Xiao Y."/>
        </authorList>
    </citation>
    <scope>NUCLEOTIDE SEQUENCE [LARGE SCALE GENOMIC DNA]</scope>
    <source>
        <strain evidence="3 4">36-1</strain>
    </source>
</reference>
<evidence type="ECO:0000256" key="2">
    <source>
        <dbReference type="SAM" id="Phobius"/>
    </source>
</evidence>
<dbReference type="AlphaFoldDB" id="A0A2U3E9L4"/>
<feature type="region of interest" description="Disordered" evidence="1">
    <location>
        <begin position="208"/>
        <end position="253"/>
    </location>
</feature>
<proteinExistence type="predicted"/>
<keyword evidence="2" id="KW-0472">Membrane</keyword>
<dbReference type="PANTHER" id="PTHR28147:SF1">
    <property type="entry name" value="N-GLYCOSYLATION PROTEIN EOS1"/>
    <property type="match status" value="1"/>
</dbReference>
<gene>
    <name evidence="3" type="ORF">PCL_12547</name>
</gene>
<accession>A0A2U3E9L4</accession>
<dbReference type="PANTHER" id="PTHR28147">
    <property type="entry name" value="N-GLYCOSYLATION PROTEIN EOS1"/>
    <property type="match status" value="1"/>
</dbReference>
<feature type="compositionally biased region" description="Low complexity" evidence="1">
    <location>
        <begin position="208"/>
        <end position="217"/>
    </location>
</feature>
<organism evidence="3 4">
    <name type="scientific">Purpureocillium lilacinum</name>
    <name type="common">Paecilomyces lilacinus</name>
    <dbReference type="NCBI Taxonomy" id="33203"/>
    <lineage>
        <taxon>Eukaryota</taxon>
        <taxon>Fungi</taxon>
        <taxon>Dikarya</taxon>
        <taxon>Ascomycota</taxon>
        <taxon>Pezizomycotina</taxon>
        <taxon>Sordariomycetes</taxon>
        <taxon>Hypocreomycetidae</taxon>
        <taxon>Hypocreales</taxon>
        <taxon>Ophiocordycipitaceae</taxon>
        <taxon>Purpureocillium</taxon>
    </lineage>
</organism>
<evidence type="ECO:0000313" key="4">
    <source>
        <dbReference type="Proteomes" id="UP000245956"/>
    </source>
</evidence>
<keyword evidence="2" id="KW-0812">Transmembrane</keyword>
<dbReference type="GO" id="GO:0034599">
    <property type="term" value="P:cellular response to oxidative stress"/>
    <property type="evidence" value="ECO:0007669"/>
    <property type="project" value="InterPro"/>
</dbReference>
<dbReference type="EMBL" id="LCWV01000008">
    <property type="protein sequence ID" value="PWI71179.1"/>
    <property type="molecule type" value="Genomic_DNA"/>
</dbReference>
<feature type="compositionally biased region" description="Low complexity" evidence="1">
    <location>
        <begin position="179"/>
        <end position="189"/>
    </location>
</feature>
<feature type="transmembrane region" description="Helical" evidence="2">
    <location>
        <begin position="334"/>
        <end position="358"/>
    </location>
</feature>
<dbReference type="Proteomes" id="UP000245956">
    <property type="component" value="Unassembled WGS sequence"/>
</dbReference>
<name>A0A2U3E9L4_PURLI</name>
<evidence type="ECO:0008006" key="5">
    <source>
        <dbReference type="Google" id="ProtNLM"/>
    </source>
</evidence>
<protein>
    <recommendedName>
        <fullName evidence="5">N-glycosylation protein EOS1</fullName>
    </recommendedName>
</protein>
<feature type="transmembrane region" description="Helical" evidence="2">
    <location>
        <begin position="426"/>
        <end position="446"/>
    </location>
</feature>
<evidence type="ECO:0000313" key="3">
    <source>
        <dbReference type="EMBL" id="PWI71179.1"/>
    </source>
</evidence>
<feature type="region of interest" description="Disordered" evidence="1">
    <location>
        <begin position="169"/>
        <end position="189"/>
    </location>
</feature>
<feature type="region of interest" description="Disordered" evidence="1">
    <location>
        <begin position="81"/>
        <end position="111"/>
    </location>
</feature>
<keyword evidence="2" id="KW-1133">Transmembrane helix</keyword>
<feature type="compositionally biased region" description="Low complexity" evidence="1">
    <location>
        <begin position="99"/>
        <end position="111"/>
    </location>
</feature>
<evidence type="ECO:0000256" key="1">
    <source>
        <dbReference type="SAM" id="MobiDB-lite"/>
    </source>
</evidence>
<sequence>MEALFLQVMAFRDVEGKPQWRFWKKGPKDGRWEGAWGASVAEARWRDAAAAGACGGLGCQFAGPLLYYSRAAAPSHQLPWQPARPGSFASPPADDRAHAIPSPLPSSSSATAPAPGRFACSSLRCAVLHPVTTSARPSRFDPRLGLSPLSPSAARVRPVPLHGLAAHMATTARPHHRASSIASSTSSDKLSPLAPSSFVAAAAAASSPIPASATSPPDTHATTTIPAQQQQQRSHQQQRQQQHPDATPPPSVHPSILQPRVAVVLNVPPPWHPWLFALRLCSILPALWWGLPCALELLLRLLPNNGPGRAPRGANRPAGDDDAVPFALTEGALATIWCFACGYLAFFFTDCLMSRWLINYTPQATIVRLLTINAVNAYLTLSVLSLTGGFHDQRLLLPGWIGIATTLTVCYHITHQKINIRKETSTSVNVFSIASYITMVTLLVHMHSNLVDYPTMPFVARGRQLLNDGRGMWARVKGAIERSEL</sequence>
<feature type="transmembrane region" description="Helical" evidence="2">
    <location>
        <begin position="396"/>
        <end position="414"/>
    </location>
</feature>
<dbReference type="GO" id="GO:0005789">
    <property type="term" value="C:endoplasmic reticulum membrane"/>
    <property type="evidence" value="ECO:0007669"/>
    <property type="project" value="InterPro"/>
</dbReference>
<dbReference type="Pfam" id="PF12326">
    <property type="entry name" value="EOS1"/>
    <property type="match status" value="1"/>
</dbReference>
<comment type="caution">
    <text evidence="3">The sequence shown here is derived from an EMBL/GenBank/DDBJ whole genome shotgun (WGS) entry which is preliminary data.</text>
</comment>
<dbReference type="GO" id="GO:0006487">
    <property type="term" value="P:protein N-linked glycosylation"/>
    <property type="evidence" value="ECO:0007669"/>
    <property type="project" value="TreeGrafter"/>
</dbReference>
<feature type="transmembrane region" description="Helical" evidence="2">
    <location>
        <begin position="370"/>
        <end position="390"/>
    </location>
</feature>
<feature type="compositionally biased region" description="Low complexity" evidence="1">
    <location>
        <begin position="228"/>
        <end position="243"/>
    </location>
</feature>
<dbReference type="InterPro" id="IPR021100">
    <property type="entry name" value="N-glycosylation_EOS1"/>
</dbReference>